<dbReference type="Proteomes" id="UP001224428">
    <property type="component" value="Unassembled WGS sequence"/>
</dbReference>
<comment type="caution">
    <text evidence="1">The sequence shown here is derived from an EMBL/GenBank/DDBJ whole genome shotgun (WGS) entry which is preliminary data.</text>
</comment>
<gene>
    <name evidence="1" type="ORF">QLQ80_00770</name>
</gene>
<organism evidence="1 2">
    <name type="scientific">Mycoplasma phocimorsus</name>
    <dbReference type="NCBI Taxonomy" id="3045839"/>
    <lineage>
        <taxon>Bacteria</taxon>
        <taxon>Bacillati</taxon>
        <taxon>Mycoplasmatota</taxon>
        <taxon>Mollicutes</taxon>
        <taxon>Mycoplasmataceae</taxon>
        <taxon>Mycoplasma</taxon>
    </lineage>
</organism>
<keyword evidence="2" id="KW-1185">Reference proteome</keyword>
<protein>
    <submittedName>
        <fullName evidence="1">Uncharacterized protein</fullName>
    </submittedName>
</protein>
<sequence length="364" mass="43142">MNKNNKLIPILIDFEGISSFYVNVPYMFSLAYKNGVNEWTIVSKMIPYDKMNSNNWAESMLFELEQIIFNQLKVTNWKEFNKKFCFYAWSNEYENSVFRKIFDKEDVVISAENMIPDKIQIALDNFKDIEKDNYFVKFKHSFLSQNNSIKSILPSFINRELRDKALQHDGRLASILGFVNREINVNKKWKHLKGDAVLCTLEEELFKYSISDIRSMILLFNKANEIQHYYYEINKNKLIISSNKQKINIYDNYIELLNGLEKYNLLGAYGDLSQMLTLFFTKNNIEENEESNMIIRLYKKILNTSKYKIVGRGKHFEKNNDYDTLIKECQALCSKCLDANDVIYEKIRQKIRNNNLKINLNRGF</sequence>
<name>A0AAJ1PRY9_9MOLU</name>
<accession>A0AAJ1PRY9</accession>
<reference evidence="1" key="1">
    <citation type="submission" date="2023-05" db="EMBL/GenBank/DDBJ databases">
        <title>Mycoplasma phocimorsus sp. nov., isolated from Scandinavian patients with seal finger or septic arthritis after contact with seals.</title>
        <authorList>
            <person name="Skafte-Holm A."/>
            <person name="Pedersen T.R."/>
            <person name="Froelund M."/>
            <person name="Stegger M."/>
            <person name="Qvortrup K."/>
            <person name="Michaels D.L."/>
            <person name="Brown D.R."/>
            <person name="Jensen J.S."/>
        </authorList>
    </citation>
    <scope>NUCLEOTIDE SEQUENCE</scope>
    <source>
        <strain evidence="1">M5725</strain>
    </source>
</reference>
<proteinExistence type="predicted"/>
<dbReference type="RefSeq" id="WP_283827145.1">
    <property type="nucleotide sequence ID" value="NZ_JASDDP010000008.1"/>
</dbReference>
<dbReference type="EMBL" id="JASDDP010000008">
    <property type="protein sequence ID" value="MDJ1645623.1"/>
    <property type="molecule type" value="Genomic_DNA"/>
</dbReference>
<evidence type="ECO:0000313" key="2">
    <source>
        <dbReference type="Proteomes" id="UP001224428"/>
    </source>
</evidence>
<evidence type="ECO:0000313" key="1">
    <source>
        <dbReference type="EMBL" id="MDJ1645623.1"/>
    </source>
</evidence>
<dbReference type="AlphaFoldDB" id="A0AAJ1PRY9"/>